<evidence type="ECO:0000313" key="4">
    <source>
        <dbReference type="EMBL" id="CAD9009123.1"/>
    </source>
</evidence>
<evidence type="ECO:0000256" key="1">
    <source>
        <dbReference type="SAM" id="MobiDB-lite"/>
    </source>
</evidence>
<dbReference type="PANTHER" id="PTHR24348">
    <property type="entry name" value="SERINE/THREONINE-PROTEIN KINASE UNC-51-RELATED"/>
    <property type="match status" value="1"/>
</dbReference>
<keyword evidence="2" id="KW-0812">Transmembrane</keyword>
<dbReference type="AlphaFoldDB" id="A0A7S1NBB2"/>
<feature type="domain" description="Protein kinase" evidence="3">
    <location>
        <begin position="137"/>
        <end position="437"/>
    </location>
</feature>
<feature type="transmembrane region" description="Helical" evidence="2">
    <location>
        <begin position="12"/>
        <end position="31"/>
    </location>
</feature>
<protein>
    <recommendedName>
        <fullName evidence="3">Protein kinase domain-containing protein</fullName>
    </recommendedName>
</protein>
<dbReference type="GO" id="GO:0005737">
    <property type="term" value="C:cytoplasm"/>
    <property type="evidence" value="ECO:0007669"/>
    <property type="project" value="TreeGrafter"/>
</dbReference>
<dbReference type="InterPro" id="IPR008271">
    <property type="entry name" value="Ser/Thr_kinase_AS"/>
</dbReference>
<reference evidence="4" key="1">
    <citation type="submission" date="2021-01" db="EMBL/GenBank/DDBJ databases">
        <authorList>
            <person name="Corre E."/>
            <person name="Pelletier E."/>
            <person name="Niang G."/>
            <person name="Scheremetjew M."/>
            <person name="Finn R."/>
            <person name="Kale V."/>
            <person name="Holt S."/>
            <person name="Cochrane G."/>
            <person name="Meng A."/>
            <person name="Brown T."/>
            <person name="Cohen L."/>
        </authorList>
    </citation>
    <scope>NUCLEOTIDE SEQUENCE</scope>
    <source>
        <strain evidence="4">NIES-381</strain>
    </source>
</reference>
<feature type="region of interest" description="Disordered" evidence="1">
    <location>
        <begin position="538"/>
        <end position="598"/>
    </location>
</feature>
<dbReference type="InterPro" id="IPR045269">
    <property type="entry name" value="Atg1-like"/>
</dbReference>
<dbReference type="Gene3D" id="1.10.510.10">
    <property type="entry name" value="Transferase(Phosphotransferase) domain 1"/>
    <property type="match status" value="1"/>
</dbReference>
<dbReference type="InterPro" id="IPR000719">
    <property type="entry name" value="Prot_kinase_dom"/>
</dbReference>
<accession>A0A7S1NBB2</accession>
<dbReference type="SMART" id="SM00220">
    <property type="entry name" value="S_TKc"/>
    <property type="match status" value="1"/>
</dbReference>
<keyword evidence="2" id="KW-0472">Membrane</keyword>
<keyword evidence="2" id="KW-1133">Transmembrane helix</keyword>
<evidence type="ECO:0000259" key="3">
    <source>
        <dbReference type="PROSITE" id="PS50011"/>
    </source>
</evidence>
<name>A0A7S1NBB2_9EUGL</name>
<evidence type="ECO:0000256" key="2">
    <source>
        <dbReference type="SAM" id="Phobius"/>
    </source>
</evidence>
<sequence length="598" mass="66122">MRSEPPASAGLWVGLLVGLGLCSGITIGFIVGRRSQERPKYVESEEEWQKGRIVSSPRTHVKNNLTTPHPDSPHKPLLCCPSTLSPSGSSVGSNLSFSSNPCYESYLQQSLESRLVQHAENNVPGLREDLVDRIFDWEVREEVGQGSQGIVYKAECLRSDIPGLTKGFTYAVKVLPKANLNHSNAHRQKLLHELEVLRHLDHPHCIRLFDAFQDPPREGDKLYLVTTFVDGEELLDMLTHHCERGGYMTELEAARITQQVLWALAYLSKHNIVHRDVKPENILIDKESRLVKLIDFGFAKFCKSHDKRSHKTPKAGKAGYADEDVPVCMSPLGSMNYMSPEVLASIPHKGFNTTNNEAHKMDVFAVGVITYTMLGGSFPYEAKSFEALSVLIRKGPTFEGPGLRDLSPAAKDFCQQLMDYCPKTRPSAMEALEHPWLLSLRSLSPKAPVTPLSGINFGNARSKVQAWKRALQYTPMGLPLSRRSGTTSPSRPCAEAEICGADPDDHPRAVTLAFAVTNWDSYEKHWDSYDSFEVDHLNGSRSPTTSDDWPVSPASCSPRYRVAPRLDSAPTASPSRSNASPGKALGSRETGVPTCPSH</sequence>
<feature type="compositionally biased region" description="Polar residues" evidence="1">
    <location>
        <begin position="570"/>
        <end position="580"/>
    </location>
</feature>
<dbReference type="GO" id="GO:0010506">
    <property type="term" value="P:regulation of autophagy"/>
    <property type="evidence" value="ECO:0007669"/>
    <property type="project" value="InterPro"/>
</dbReference>
<organism evidence="4">
    <name type="scientific">Eutreptiella gymnastica</name>
    <dbReference type="NCBI Taxonomy" id="73025"/>
    <lineage>
        <taxon>Eukaryota</taxon>
        <taxon>Discoba</taxon>
        <taxon>Euglenozoa</taxon>
        <taxon>Euglenida</taxon>
        <taxon>Spirocuta</taxon>
        <taxon>Euglenophyceae</taxon>
        <taxon>Eutreptiales</taxon>
        <taxon>Eutreptiaceae</taxon>
        <taxon>Eutreptiella</taxon>
    </lineage>
</organism>
<gene>
    <name evidence="4" type="ORF">EGYM00392_LOCUS20217</name>
</gene>
<dbReference type="GO" id="GO:0005524">
    <property type="term" value="F:ATP binding"/>
    <property type="evidence" value="ECO:0007669"/>
    <property type="project" value="InterPro"/>
</dbReference>
<dbReference type="SUPFAM" id="SSF56112">
    <property type="entry name" value="Protein kinase-like (PK-like)"/>
    <property type="match status" value="1"/>
</dbReference>
<dbReference type="PROSITE" id="PS00108">
    <property type="entry name" value="PROTEIN_KINASE_ST"/>
    <property type="match status" value="1"/>
</dbReference>
<dbReference type="Pfam" id="PF00069">
    <property type="entry name" value="Pkinase"/>
    <property type="match status" value="1"/>
</dbReference>
<dbReference type="PROSITE" id="PS50011">
    <property type="entry name" value="PROTEIN_KINASE_DOM"/>
    <property type="match status" value="1"/>
</dbReference>
<dbReference type="InterPro" id="IPR011009">
    <property type="entry name" value="Kinase-like_dom_sf"/>
</dbReference>
<proteinExistence type="predicted"/>
<dbReference type="EMBL" id="HBGA01054950">
    <property type="protein sequence ID" value="CAD9009123.1"/>
    <property type="molecule type" value="Transcribed_RNA"/>
</dbReference>
<dbReference type="GO" id="GO:0004674">
    <property type="term" value="F:protein serine/threonine kinase activity"/>
    <property type="evidence" value="ECO:0007669"/>
    <property type="project" value="InterPro"/>
</dbReference>